<dbReference type="InterPro" id="IPR036388">
    <property type="entry name" value="WH-like_DNA-bd_sf"/>
</dbReference>
<keyword evidence="2" id="KW-0067">ATP-binding</keyword>
<evidence type="ECO:0000256" key="2">
    <source>
        <dbReference type="ARBA" id="ARBA00022840"/>
    </source>
</evidence>
<dbReference type="GO" id="GO:0004016">
    <property type="term" value="F:adenylate cyclase activity"/>
    <property type="evidence" value="ECO:0007669"/>
    <property type="project" value="TreeGrafter"/>
</dbReference>
<dbReference type="SUPFAM" id="SSF46894">
    <property type="entry name" value="C-terminal effector domain of the bipartite response regulators"/>
    <property type="match status" value="1"/>
</dbReference>
<name>A0A4Q8AKR2_9MICO</name>
<dbReference type="CDD" id="cd06170">
    <property type="entry name" value="LuxR_C_like"/>
    <property type="match status" value="1"/>
</dbReference>
<dbReference type="PANTHER" id="PTHR16305">
    <property type="entry name" value="TESTICULAR SOLUBLE ADENYLYL CYCLASE"/>
    <property type="match status" value="1"/>
</dbReference>
<dbReference type="Pfam" id="PF00196">
    <property type="entry name" value="GerE"/>
    <property type="match status" value="1"/>
</dbReference>
<dbReference type="InterPro" id="IPR027417">
    <property type="entry name" value="P-loop_NTPase"/>
</dbReference>
<dbReference type="InterPro" id="IPR011990">
    <property type="entry name" value="TPR-like_helical_dom_sf"/>
</dbReference>
<keyword evidence="5" id="KW-1185">Reference proteome</keyword>
<reference evidence="4 5" key="1">
    <citation type="submission" date="2019-02" db="EMBL/GenBank/DDBJ databases">
        <title>Sequencing the genomes of 1000 actinobacteria strains.</title>
        <authorList>
            <person name="Klenk H.-P."/>
        </authorList>
    </citation>
    <scope>NUCLEOTIDE SEQUENCE [LARGE SCALE GENOMIC DNA]</scope>
    <source>
        <strain evidence="4 5">DSM 18319</strain>
    </source>
</reference>
<dbReference type="SUPFAM" id="SSF48452">
    <property type="entry name" value="TPR-like"/>
    <property type="match status" value="1"/>
</dbReference>
<evidence type="ECO:0000313" key="5">
    <source>
        <dbReference type="Proteomes" id="UP000291483"/>
    </source>
</evidence>
<dbReference type="Proteomes" id="UP000291483">
    <property type="component" value="Unassembled WGS sequence"/>
</dbReference>
<dbReference type="InterPro" id="IPR016032">
    <property type="entry name" value="Sig_transdc_resp-reg_C-effctor"/>
</dbReference>
<dbReference type="AlphaFoldDB" id="A0A4Q8AKR2"/>
<gene>
    <name evidence="4" type="ORF">EV379_1441</name>
</gene>
<dbReference type="Gene3D" id="1.25.40.10">
    <property type="entry name" value="Tetratricopeptide repeat domain"/>
    <property type="match status" value="1"/>
</dbReference>
<sequence>MPTDRALVGRQSELVRFGALCAQTGAGGSVLLIEGDPGVGKTALVDEYELIARERGMRVLRTSGTPDESAAPFSGLHLLLHPLRAQIPGLPEPQRDALEVAFGARSGETPTTFLAGVATLTLLSDASREHPLLVIGEDLHWLDPASRQTLLMVARRVSSDPVIVVMTTRGGHESVGTETIERVRLAPLSFIDANALLDSRSDSPDGTERRMLLELADGNPLALVELSVAGLRGADLNVVPLTRRLELAFAGRYAELSLEARLGVLAGSLGCDSIDDTSAAIARALGGAPSREWLVTAAAAGLLEPVHGRISLRHPLVRSAVASAAQPQERATMLRALVATIADPARTVWWRADLATGTDPKLAAELVQIGEAALGAGDAVLALRALRRAAELTVPSPARIERLLLAADAAGRAGAHRTAVGLLDEADAETDDSRTRARTAWMRELLPVEESALTRGDLRPATSAVENMRRSGDADAALDALLHLASIAWDHSNHSDPGLVISEAARAFDLDPDEPRTLLLDAVTNPAGRGDDVIARIRDHAGIDHDDAQRAWYLGYALNLCGEIEPAAEYLQRAVDGFREHGSRALLPHALMGLSWICFLQGRFERGRACIDECVTIAIDAEDPGLATAARMALAWYDALDGAVPDRDAIAGSSPLAALALEAQSPRATLVFAEGCAALVSGRPRDAEHALRRLADPNDGVYNLMFRIVSLPDLVEAAVLLGHRPLAGAQLAAMTELQEGWHAPVLSAALGYSRIVLCDDARLDEESERLERHPLPIPFLQARAHLHLGTRLRRMRRTADSRSHLRMALALFESFPATMWAQRARDELRAGGVRLPDVAPSGRHVLTPQELRVAELAAVGLSNREIAERLFLSPRTIGAHLYTAFRKLGITAREQLGGALRSE</sequence>
<comment type="caution">
    <text evidence="4">The sequence shown here is derived from an EMBL/GenBank/DDBJ whole genome shotgun (WGS) entry which is preliminary data.</text>
</comment>
<dbReference type="Pfam" id="PF13191">
    <property type="entry name" value="AAA_16"/>
    <property type="match status" value="1"/>
</dbReference>
<dbReference type="SMART" id="SM00421">
    <property type="entry name" value="HTH_LUXR"/>
    <property type="match status" value="1"/>
</dbReference>
<proteinExistence type="predicted"/>
<dbReference type="PANTHER" id="PTHR16305:SF35">
    <property type="entry name" value="TRANSCRIPTIONAL ACTIVATOR DOMAIN"/>
    <property type="match status" value="1"/>
</dbReference>
<dbReference type="GO" id="GO:0005524">
    <property type="term" value="F:ATP binding"/>
    <property type="evidence" value="ECO:0007669"/>
    <property type="project" value="UniProtKB-KW"/>
</dbReference>
<dbReference type="InterPro" id="IPR041664">
    <property type="entry name" value="AAA_16"/>
</dbReference>
<dbReference type="GO" id="GO:0006355">
    <property type="term" value="P:regulation of DNA-templated transcription"/>
    <property type="evidence" value="ECO:0007669"/>
    <property type="project" value="InterPro"/>
</dbReference>
<dbReference type="EMBL" id="SHLC01000001">
    <property type="protein sequence ID" value="RZU65120.1"/>
    <property type="molecule type" value="Genomic_DNA"/>
</dbReference>
<protein>
    <submittedName>
        <fullName evidence="4">Regulatory LuxR family protein</fullName>
    </submittedName>
</protein>
<dbReference type="SUPFAM" id="SSF52540">
    <property type="entry name" value="P-loop containing nucleoside triphosphate hydrolases"/>
    <property type="match status" value="1"/>
</dbReference>
<dbReference type="PRINTS" id="PR00038">
    <property type="entry name" value="HTHLUXR"/>
</dbReference>
<dbReference type="GO" id="GO:0003677">
    <property type="term" value="F:DNA binding"/>
    <property type="evidence" value="ECO:0007669"/>
    <property type="project" value="InterPro"/>
</dbReference>
<organism evidence="4 5">
    <name type="scientific">Microterricola gilva</name>
    <dbReference type="NCBI Taxonomy" id="393267"/>
    <lineage>
        <taxon>Bacteria</taxon>
        <taxon>Bacillati</taxon>
        <taxon>Actinomycetota</taxon>
        <taxon>Actinomycetes</taxon>
        <taxon>Micrococcales</taxon>
        <taxon>Microbacteriaceae</taxon>
        <taxon>Microterricola</taxon>
    </lineage>
</organism>
<dbReference type="RefSeq" id="WP_165397314.1">
    <property type="nucleotide sequence ID" value="NZ_SHLC01000001.1"/>
</dbReference>
<evidence type="ECO:0000256" key="1">
    <source>
        <dbReference type="ARBA" id="ARBA00022741"/>
    </source>
</evidence>
<dbReference type="InterPro" id="IPR000792">
    <property type="entry name" value="Tscrpt_reg_LuxR_C"/>
</dbReference>
<keyword evidence="1" id="KW-0547">Nucleotide-binding</keyword>
<feature type="domain" description="HTH luxR-type" evidence="3">
    <location>
        <begin position="839"/>
        <end position="903"/>
    </location>
</feature>
<evidence type="ECO:0000313" key="4">
    <source>
        <dbReference type="EMBL" id="RZU65120.1"/>
    </source>
</evidence>
<dbReference type="PROSITE" id="PS50043">
    <property type="entry name" value="HTH_LUXR_2"/>
    <property type="match status" value="1"/>
</dbReference>
<evidence type="ECO:0000259" key="3">
    <source>
        <dbReference type="PROSITE" id="PS50043"/>
    </source>
</evidence>
<dbReference type="GO" id="GO:0005737">
    <property type="term" value="C:cytoplasm"/>
    <property type="evidence" value="ECO:0007669"/>
    <property type="project" value="TreeGrafter"/>
</dbReference>
<dbReference type="Gene3D" id="1.10.10.10">
    <property type="entry name" value="Winged helix-like DNA-binding domain superfamily/Winged helix DNA-binding domain"/>
    <property type="match status" value="1"/>
</dbReference>
<accession>A0A4Q8AKR2</accession>